<gene>
    <name evidence="2" type="ORF">ACFFSA_27030</name>
</gene>
<comment type="caution">
    <text evidence="2">The sequence shown here is derived from an EMBL/GenBank/DDBJ whole genome shotgun (WGS) entry which is preliminary data.</text>
</comment>
<proteinExistence type="predicted"/>
<evidence type="ECO:0000313" key="3">
    <source>
        <dbReference type="Proteomes" id="UP001589532"/>
    </source>
</evidence>
<name>A0ABV5S509_9ACTN</name>
<sequence>MGLSGAVTGPSDLSTRITAAASRSQGTTWSLRASGTACTSPFFEPECRWGVSMDTPTLAHSSAIHDAVEPPLVQRSRGGAQDRRVRRPRSRVALSGRSIWKWSMNVTAAENRPLPLAISTG</sequence>
<evidence type="ECO:0000256" key="1">
    <source>
        <dbReference type="SAM" id="MobiDB-lite"/>
    </source>
</evidence>
<reference evidence="2 3" key="1">
    <citation type="submission" date="2024-09" db="EMBL/GenBank/DDBJ databases">
        <authorList>
            <person name="Sun Q."/>
            <person name="Mori K."/>
        </authorList>
    </citation>
    <scope>NUCLEOTIDE SEQUENCE [LARGE SCALE GENOMIC DNA]</scope>
    <source>
        <strain evidence="2 3">JCM 3143</strain>
    </source>
</reference>
<protein>
    <submittedName>
        <fullName evidence="2">Uncharacterized protein</fullName>
    </submittedName>
</protein>
<dbReference type="RefSeq" id="WP_345003159.1">
    <property type="nucleotide sequence ID" value="NZ_BAAAXV010000012.1"/>
</dbReference>
<evidence type="ECO:0000313" key="2">
    <source>
        <dbReference type="EMBL" id="MFB9626760.1"/>
    </source>
</evidence>
<keyword evidence="3" id="KW-1185">Reference proteome</keyword>
<feature type="region of interest" description="Disordered" evidence="1">
    <location>
        <begin position="63"/>
        <end position="89"/>
    </location>
</feature>
<dbReference type="Proteomes" id="UP001589532">
    <property type="component" value="Unassembled WGS sequence"/>
</dbReference>
<dbReference type="EMBL" id="JBHMBW010000025">
    <property type="protein sequence ID" value="MFB9626760.1"/>
    <property type="molecule type" value="Genomic_DNA"/>
</dbReference>
<accession>A0ABV5S509</accession>
<organism evidence="2 3">
    <name type="scientific">Nonomuraea helvata</name>
    <dbReference type="NCBI Taxonomy" id="37484"/>
    <lineage>
        <taxon>Bacteria</taxon>
        <taxon>Bacillati</taxon>
        <taxon>Actinomycetota</taxon>
        <taxon>Actinomycetes</taxon>
        <taxon>Streptosporangiales</taxon>
        <taxon>Streptosporangiaceae</taxon>
        <taxon>Nonomuraea</taxon>
    </lineage>
</organism>